<keyword evidence="1" id="KW-1185">Reference proteome</keyword>
<reference evidence="2" key="1">
    <citation type="submission" date="2016-11" db="UniProtKB">
        <authorList>
            <consortium name="WormBaseParasite"/>
        </authorList>
    </citation>
    <scope>IDENTIFICATION</scope>
</reference>
<dbReference type="Proteomes" id="UP000095283">
    <property type="component" value="Unplaced"/>
</dbReference>
<evidence type="ECO:0000313" key="2">
    <source>
        <dbReference type="WBParaSite" id="Hba_07521"/>
    </source>
</evidence>
<sequence>MEVIYILNCHQVNLLLHFIYSAFKTISKIQVIVNYVKILKTYYLITLSVSSRKYLCVLPSFLRNLPDKNTLLKCYYSCFNIQIITETNR</sequence>
<dbReference type="WBParaSite" id="Hba_07521">
    <property type="protein sequence ID" value="Hba_07521"/>
    <property type="gene ID" value="Hba_07521"/>
</dbReference>
<accession>A0A1I7WQT9</accession>
<protein>
    <submittedName>
        <fullName evidence="2">Ovule protein</fullName>
    </submittedName>
</protein>
<name>A0A1I7WQT9_HETBA</name>
<organism evidence="1 2">
    <name type="scientific">Heterorhabditis bacteriophora</name>
    <name type="common">Entomopathogenic nematode worm</name>
    <dbReference type="NCBI Taxonomy" id="37862"/>
    <lineage>
        <taxon>Eukaryota</taxon>
        <taxon>Metazoa</taxon>
        <taxon>Ecdysozoa</taxon>
        <taxon>Nematoda</taxon>
        <taxon>Chromadorea</taxon>
        <taxon>Rhabditida</taxon>
        <taxon>Rhabditina</taxon>
        <taxon>Rhabditomorpha</taxon>
        <taxon>Strongyloidea</taxon>
        <taxon>Heterorhabditidae</taxon>
        <taxon>Heterorhabditis</taxon>
    </lineage>
</organism>
<proteinExistence type="predicted"/>
<dbReference type="AlphaFoldDB" id="A0A1I7WQT9"/>
<evidence type="ECO:0000313" key="1">
    <source>
        <dbReference type="Proteomes" id="UP000095283"/>
    </source>
</evidence>